<organism evidence="1 2">
    <name type="scientific">Meloidogyne graminicola</name>
    <dbReference type="NCBI Taxonomy" id="189291"/>
    <lineage>
        <taxon>Eukaryota</taxon>
        <taxon>Metazoa</taxon>
        <taxon>Ecdysozoa</taxon>
        <taxon>Nematoda</taxon>
        <taxon>Chromadorea</taxon>
        <taxon>Rhabditida</taxon>
        <taxon>Tylenchina</taxon>
        <taxon>Tylenchomorpha</taxon>
        <taxon>Tylenchoidea</taxon>
        <taxon>Meloidogynidae</taxon>
        <taxon>Meloidogyninae</taxon>
        <taxon>Meloidogyne</taxon>
    </lineage>
</organism>
<accession>A0A8S9ZLN6</accession>
<protein>
    <submittedName>
        <fullName evidence="1">Uncharacterized protein</fullName>
    </submittedName>
</protein>
<keyword evidence="2" id="KW-1185">Reference proteome</keyword>
<dbReference type="EMBL" id="JABEBT010000060">
    <property type="protein sequence ID" value="KAF7634329.1"/>
    <property type="molecule type" value="Genomic_DNA"/>
</dbReference>
<feature type="non-terminal residue" evidence="1">
    <location>
        <position position="40"/>
    </location>
</feature>
<evidence type="ECO:0000313" key="2">
    <source>
        <dbReference type="Proteomes" id="UP000605970"/>
    </source>
</evidence>
<name>A0A8S9ZLN6_9BILA</name>
<gene>
    <name evidence="1" type="ORF">Mgra_00006295</name>
</gene>
<comment type="caution">
    <text evidence="1">The sequence shown here is derived from an EMBL/GenBank/DDBJ whole genome shotgun (WGS) entry which is preliminary data.</text>
</comment>
<reference evidence="1" key="1">
    <citation type="journal article" date="2020" name="Ecol. Evol.">
        <title>Genome structure and content of the rice root-knot nematode (Meloidogyne graminicola).</title>
        <authorList>
            <person name="Phan N.T."/>
            <person name="Danchin E.G.J."/>
            <person name="Klopp C."/>
            <person name="Perfus-Barbeoch L."/>
            <person name="Kozlowski D.K."/>
            <person name="Koutsovoulos G.D."/>
            <person name="Lopez-Roques C."/>
            <person name="Bouchez O."/>
            <person name="Zahm M."/>
            <person name="Besnard G."/>
            <person name="Bellafiore S."/>
        </authorList>
    </citation>
    <scope>NUCLEOTIDE SEQUENCE</scope>
    <source>
        <strain evidence="1">VN-18</strain>
    </source>
</reference>
<sequence length="40" mass="4673">MDVHDPQSRIPCQICGMKILRRKFVGHLSALELIVHFLRN</sequence>
<evidence type="ECO:0000313" key="1">
    <source>
        <dbReference type="EMBL" id="KAF7634329.1"/>
    </source>
</evidence>
<proteinExistence type="predicted"/>
<dbReference type="Proteomes" id="UP000605970">
    <property type="component" value="Unassembled WGS sequence"/>
</dbReference>
<dbReference type="AlphaFoldDB" id="A0A8S9ZLN6"/>